<dbReference type="CDD" id="cd00833">
    <property type="entry name" value="PKS"/>
    <property type="match status" value="1"/>
</dbReference>
<dbReference type="GO" id="GO:0030639">
    <property type="term" value="P:polyketide biosynthetic process"/>
    <property type="evidence" value="ECO:0007669"/>
    <property type="project" value="UniProtKB-ARBA"/>
</dbReference>
<dbReference type="SMART" id="SM00825">
    <property type="entry name" value="PKS_KS"/>
    <property type="match status" value="1"/>
</dbReference>
<dbReference type="GO" id="GO:0032259">
    <property type="term" value="P:methylation"/>
    <property type="evidence" value="ECO:0007669"/>
    <property type="project" value="UniProtKB-KW"/>
</dbReference>
<dbReference type="SUPFAM" id="SSF53901">
    <property type="entry name" value="Thiolase-like"/>
    <property type="match status" value="1"/>
</dbReference>
<evidence type="ECO:0000259" key="11">
    <source>
        <dbReference type="PROSITE" id="PS52019"/>
    </source>
</evidence>
<keyword evidence="13" id="KW-1185">Reference proteome</keyword>
<dbReference type="InterPro" id="IPR036291">
    <property type="entry name" value="NAD(P)-bd_dom_sf"/>
</dbReference>
<keyword evidence="4" id="KW-0808">Transferase</keyword>
<dbReference type="Gene3D" id="3.40.366.10">
    <property type="entry name" value="Malonyl-Coenzyme A Acyl Carrier Protein, domain 2"/>
    <property type="match status" value="1"/>
</dbReference>
<evidence type="ECO:0000313" key="12">
    <source>
        <dbReference type="EMBL" id="KAJ5087908.1"/>
    </source>
</evidence>
<dbReference type="Pfam" id="PF00550">
    <property type="entry name" value="PP-binding"/>
    <property type="match status" value="1"/>
</dbReference>
<dbReference type="PROSITE" id="PS52004">
    <property type="entry name" value="KS3_2"/>
    <property type="match status" value="1"/>
</dbReference>
<dbReference type="SMART" id="SM00823">
    <property type="entry name" value="PKS_PP"/>
    <property type="match status" value="1"/>
</dbReference>
<evidence type="ECO:0000256" key="1">
    <source>
        <dbReference type="ARBA" id="ARBA00022450"/>
    </source>
</evidence>
<dbReference type="Gene3D" id="3.90.180.10">
    <property type="entry name" value="Medium-chain alcohol dehydrogenases, catalytic domain"/>
    <property type="match status" value="1"/>
</dbReference>
<dbReference type="PROSITE" id="PS52019">
    <property type="entry name" value="PKS_MFAS_DH"/>
    <property type="match status" value="1"/>
</dbReference>
<dbReference type="InterPro" id="IPR032821">
    <property type="entry name" value="PKS_assoc"/>
</dbReference>
<keyword evidence="3" id="KW-0489">Methyltransferase</keyword>
<dbReference type="SMART" id="SM00827">
    <property type="entry name" value="PKS_AT"/>
    <property type="match status" value="1"/>
</dbReference>
<dbReference type="Pfam" id="PF08659">
    <property type="entry name" value="KR"/>
    <property type="match status" value="1"/>
</dbReference>
<keyword evidence="1" id="KW-0596">Phosphopantetheine</keyword>
<evidence type="ECO:0000259" key="10">
    <source>
        <dbReference type="PROSITE" id="PS52004"/>
    </source>
</evidence>
<keyword evidence="5" id="KW-0560">Oxidoreductase</keyword>
<evidence type="ECO:0000256" key="5">
    <source>
        <dbReference type="ARBA" id="ARBA00023002"/>
    </source>
</evidence>
<evidence type="ECO:0000256" key="6">
    <source>
        <dbReference type="ARBA" id="ARBA00023268"/>
    </source>
</evidence>
<dbReference type="InterPro" id="IPR016039">
    <property type="entry name" value="Thiolase-like"/>
</dbReference>
<dbReference type="Proteomes" id="UP001149165">
    <property type="component" value="Unassembled WGS sequence"/>
</dbReference>
<dbReference type="GO" id="GO:0031177">
    <property type="term" value="F:phosphopantetheine binding"/>
    <property type="evidence" value="ECO:0007669"/>
    <property type="project" value="InterPro"/>
</dbReference>
<dbReference type="Gene3D" id="3.10.129.110">
    <property type="entry name" value="Polyketide synthase dehydratase"/>
    <property type="match status" value="1"/>
</dbReference>
<dbReference type="PANTHER" id="PTHR43775:SF29">
    <property type="entry name" value="ASPERFURANONE POLYKETIDE SYNTHASE AFOG-RELATED"/>
    <property type="match status" value="1"/>
</dbReference>
<feature type="region of interest" description="Disordered" evidence="8">
    <location>
        <begin position="470"/>
        <end position="494"/>
    </location>
</feature>
<dbReference type="InterPro" id="IPR049551">
    <property type="entry name" value="PKS_DH_C"/>
</dbReference>
<dbReference type="Pfam" id="PF00109">
    <property type="entry name" value="ketoacyl-synt"/>
    <property type="match status" value="1"/>
</dbReference>
<dbReference type="Pfam" id="PF02801">
    <property type="entry name" value="Ketoacyl-synt_C"/>
    <property type="match status" value="1"/>
</dbReference>
<feature type="compositionally biased region" description="Low complexity" evidence="8">
    <location>
        <begin position="474"/>
        <end position="489"/>
    </location>
</feature>
<organism evidence="12 13">
    <name type="scientific">Penicillium angulare</name>
    <dbReference type="NCBI Taxonomy" id="116970"/>
    <lineage>
        <taxon>Eukaryota</taxon>
        <taxon>Fungi</taxon>
        <taxon>Dikarya</taxon>
        <taxon>Ascomycota</taxon>
        <taxon>Pezizomycotina</taxon>
        <taxon>Eurotiomycetes</taxon>
        <taxon>Eurotiomycetidae</taxon>
        <taxon>Eurotiales</taxon>
        <taxon>Aspergillaceae</taxon>
        <taxon>Penicillium</taxon>
    </lineage>
</organism>
<dbReference type="InterPro" id="IPR009081">
    <property type="entry name" value="PP-bd_ACP"/>
</dbReference>
<name>A0A9W9ETY6_9EURO</name>
<dbReference type="Pfam" id="PF13602">
    <property type="entry name" value="ADH_zinc_N_2"/>
    <property type="match status" value="1"/>
</dbReference>
<keyword evidence="6" id="KW-0511">Multifunctional enzyme</keyword>
<dbReference type="EMBL" id="JAPQKH010000007">
    <property type="protein sequence ID" value="KAJ5087908.1"/>
    <property type="molecule type" value="Genomic_DNA"/>
</dbReference>
<dbReference type="Pfam" id="PF23114">
    <property type="entry name" value="NAD-bd_HRPKS_sdrA"/>
    <property type="match status" value="1"/>
</dbReference>
<dbReference type="Gene3D" id="1.10.1200.10">
    <property type="entry name" value="ACP-like"/>
    <property type="match status" value="1"/>
</dbReference>
<feature type="domain" description="Carrier" evidence="9">
    <location>
        <begin position="2375"/>
        <end position="2452"/>
    </location>
</feature>
<feature type="region of interest" description="Disordered" evidence="8">
    <location>
        <begin position="1"/>
        <end position="21"/>
    </location>
</feature>
<comment type="caution">
    <text evidence="12">The sequence shown here is derived from an EMBL/GenBank/DDBJ whole genome shotgun (WGS) entry which is preliminary data.</text>
</comment>
<dbReference type="GO" id="GO:0004312">
    <property type="term" value="F:fatty acid synthase activity"/>
    <property type="evidence" value="ECO:0007669"/>
    <property type="project" value="TreeGrafter"/>
</dbReference>
<dbReference type="InterPro" id="IPR018201">
    <property type="entry name" value="Ketoacyl_synth_AS"/>
</dbReference>
<dbReference type="Pfam" id="PF00698">
    <property type="entry name" value="Acyl_transf_1"/>
    <property type="match status" value="1"/>
</dbReference>
<evidence type="ECO:0008006" key="14">
    <source>
        <dbReference type="Google" id="ProtNLM"/>
    </source>
</evidence>
<protein>
    <recommendedName>
        <fullName evidence="14">Carrier domain-containing protein</fullName>
    </recommendedName>
</protein>
<dbReference type="PROSITE" id="PS00606">
    <property type="entry name" value="KS3_1"/>
    <property type="match status" value="1"/>
</dbReference>
<dbReference type="SMART" id="SM00826">
    <property type="entry name" value="PKS_DH"/>
    <property type="match status" value="1"/>
</dbReference>
<dbReference type="Pfam" id="PF08240">
    <property type="entry name" value="ADH_N"/>
    <property type="match status" value="1"/>
</dbReference>
<dbReference type="Gene3D" id="3.40.50.720">
    <property type="entry name" value="NAD(P)-binding Rossmann-like Domain"/>
    <property type="match status" value="2"/>
</dbReference>
<evidence type="ECO:0000259" key="9">
    <source>
        <dbReference type="PROSITE" id="PS50075"/>
    </source>
</evidence>
<dbReference type="InterPro" id="IPR014031">
    <property type="entry name" value="Ketoacyl_synth_C"/>
</dbReference>
<dbReference type="GO" id="GO:0016491">
    <property type="term" value="F:oxidoreductase activity"/>
    <property type="evidence" value="ECO:0007669"/>
    <property type="project" value="UniProtKB-KW"/>
</dbReference>
<dbReference type="InterPro" id="IPR020843">
    <property type="entry name" value="ER"/>
</dbReference>
<dbReference type="InterPro" id="IPR011032">
    <property type="entry name" value="GroES-like_sf"/>
</dbReference>
<dbReference type="InterPro" id="IPR020841">
    <property type="entry name" value="PKS_Beta-ketoAc_synthase_dom"/>
</dbReference>
<feature type="region of interest" description="N-terminal hotdog fold" evidence="7">
    <location>
        <begin position="993"/>
        <end position="1128"/>
    </location>
</feature>
<dbReference type="SMART" id="SM00822">
    <property type="entry name" value="PKS_KR"/>
    <property type="match status" value="1"/>
</dbReference>
<evidence type="ECO:0000256" key="7">
    <source>
        <dbReference type="PROSITE-ProRule" id="PRU01363"/>
    </source>
</evidence>
<dbReference type="SMART" id="SM00829">
    <property type="entry name" value="PKS_ER"/>
    <property type="match status" value="1"/>
</dbReference>
<feature type="domain" description="Ketosynthase family 3 (KS3)" evidence="10">
    <location>
        <begin position="24"/>
        <end position="447"/>
    </location>
</feature>
<dbReference type="InterPro" id="IPR042104">
    <property type="entry name" value="PKS_dehydratase_sf"/>
</dbReference>
<dbReference type="Gene3D" id="3.40.47.10">
    <property type="match status" value="1"/>
</dbReference>
<dbReference type="SUPFAM" id="SSF52151">
    <property type="entry name" value="FabD/lysophospholipase-like"/>
    <property type="match status" value="1"/>
</dbReference>
<keyword evidence="2" id="KW-0597">Phosphoprotein</keyword>
<feature type="region of interest" description="C-terminal hotdog fold" evidence="7">
    <location>
        <begin position="1161"/>
        <end position="1315"/>
    </location>
</feature>
<evidence type="ECO:0000256" key="3">
    <source>
        <dbReference type="ARBA" id="ARBA00022603"/>
    </source>
</evidence>
<dbReference type="InterPro" id="IPR013968">
    <property type="entry name" value="PKS_KR"/>
</dbReference>
<dbReference type="FunFam" id="3.40.50.720:FF:000209">
    <property type="entry name" value="Polyketide synthase Pks12"/>
    <property type="match status" value="1"/>
</dbReference>
<dbReference type="SUPFAM" id="SSF55048">
    <property type="entry name" value="Probable ACP-binding domain of malonyl-CoA ACP transacylase"/>
    <property type="match status" value="1"/>
</dbReference>
<evidence type="ECO:0000256" key="8">
    <source>
        <dbReference type="SAM" id="MobiDB-lite"/>
    </source>
</evidence>
<dbReference type="InterPro" id="IPR050091">
    <property type="entry name" value="PKS_NRPS_Biosynth_Enz"/>
</dbReference>
<dbReference type="SUPFAM" id="SSF51735">
    <property type="entry name" value="NAD(P)-binding Rossmann-fold domains"/>
    <property type="match status" value="2"/>
</dbReference>
<dbReference type="InterPro" id="IPR016035">
    <property type="entry name" value="Acyl_Trfase/lysoPLipase"/>
</dbReference>
<gene>
    <name evidence="12" type="ORF">N7456_011524</name>
</gene>
<feature type="active site" description="Proton acceptor; for dehydratase activity" evidence="7">
    <location>
        <position position="1025"/>
    </location>
</feature>
<dbReference type="PROSITE" id="PS00012">
    <property type="entry name" value="PHOSPHOPANTETHEINE"/>
    <property type="match status" value="1"/>
</dbReference>
<evidence type="ECO:0000313" key="13">
    <source>
        <dbReference type="Proteomes" id="UP001149165"/>
    </source>
</evidence>
<dbReference type="InterPro" id="IPR056501">
    <property type="entry name" value="NAD-bd_HRPKS_sdrA"/>
</dbReference>
<sequence length="2460" mass="265805">MAPFIDTNEETNGFATQGAASSSPSDIAIIGVSGRFPGEATSPRKLWDMVMDGKNAKEPVPKSRFNADGFYHKDSRRPGTLSGTKSGYFVSQDVTQFDASFFSITPEEAKAMDPVQRVLLETAYEALENAGLTIDQINDQPMGCYIGGALHDYWDIQALDMDSLPKYAGTGTGGSILANRISWFFNLKGPSMTIDTACSSSMTAMHLACQSIRCGESDSSLVGGFGLMLLPNFGVFINPMSFLSADDKCHTFDSAANGYARAEGGGFLVLKRLDKALRDGDTIRAVVRSSGANQDGRTLGLTQPSASRQAELIRSTYESAGLPLNDTNYFEAHGTGTKTGDPVECSAIGAAFGPTRVNPLYVGSVKSNIGHMEGISGISSMIKTVYSLESGWIAPTHGLENLNPKIKLDEWKISIPTKAVPWPEGLRRASINSFGYGGANAHVIFDDAYHFLKKRNLQAPHNTTVEIASLEPTGSNGVNGENGKNGANGEYHNGDTDKVEASISRLFLLSSHEESGIPRLSETLQAYLDEADVARGSEEENRFLHRLAYTLSEKRSSLPWKSYTAASSIDELREALTGARTRSVRVPNKARALTFIFTGQGAQWYAMGRSLQKYPVFQHSLNEASACLQLLGCKWDLIEELNRSAEDSQVDLPYISQSLCTALQIAVVDLLASWGIHPQVTIGHSSGEIAAAYAKGAFDKAAAMRIVFYRGLLARKIGKTGAMAAVGLGMEAARDYVDRITAGKVVVACINSPASVTLSGDVEGIDEVVQLLQADDIFVRKLRVTTAYHSHHMQIIADDYLAALEGAWKSNPGHAKVTMFSSVKGKAIDATELGASYWVANLVSPVNFSGAVTAAAHSGLLGGKTKNMSGMKKGSPDAIVEIGPHAALQGPLKQILDSVGEKLPSPPRYLSAIKRNQDAIQTTLEVVGELLILGHPINVRLANSYAAYLGNSKDGGKISALINLPPYAWNTSNRYWSESATVAAYRTRKHPRLELLGARDERSTETEPSWRNLLRISEQPWIEHHQFQSSNIYPMAGMIVMAIEAVRQIQTRSDIAGYQVRDVTIGRALVVPFDQTVETKLQLAPWRSSAIAGDDSSYWTEFKVSSRSESGTWTPNCSGLITPVYQPKGESASKNGIFIDEEAVANAELKKDYDEIRQHSLASLEPAVFYNTLDQTGFHLGPAFQGVKELHLLNDKSHYTMEVLDTKEWYPSKWEPPHLIHPSVLDVFVHLLTSSAGYGKHLKARLPVSTPSIYISADFDSTPGTKYHGFTRTQKVEGTNKMASDVFAFSEKGGDKPVIALRGCQSVALHGSGIESDTSSSAEYLNSVSPSLGGHVPIVPSLLPDVTIADALQLQRLLQDSPDLANTLGKYVSLLAHKYPALEILECNSSGQSILTKALLSSENIPKGVKSVVLSGAAGLEEPSTPGQLDQLIRRQQLNPAEDPVVQGFNQESLDLVVLDVGQKYEGESCAVLTNLKKLLKPSTGVLVVANAAESTSSTSTQALASAGFTNPIDINVSGGSRLTISQAADYSAEANSTIQNILVVAPQSPSYGLTRALDRVQSEFQQAQKYNVVKIPFGAAIPEQLSTYLTIIALDLDTPILEDLDEHSFAKLRSLILGTQGTLWLTLDSESRALVKGLGRTIRGEYPEIPFTTLALDLAAALDSDVNAITAARLIGKLHNNSSEEPTDSEYVIRNGQVLVERLEPQADLKALLDASKSGDSLPTVKMPLQKALEQQASSAQGLKLFFREPGLLNSFEYHPVSGLSISDPVPEGQMEIEVRSVGLSFRDIMVAMGQMEDANVGMECSGIVSRLGPDVEKFRVGDRVFGLHPGCFQTRVRVDPRTFERTPDNVNDEVAASMMGQYSTAIHSLINVGRLQSDESVLIHSAAGGLGQAAIIVAQYLGTKKIFATVSSDLKKRFLMEEYGIPEAHIFNSRDHSFADGIMRITNGRGVDVVLNSLANEALRRTWNCVAPFGRFIELGKRDIYDNTGLEMRPFLNNITFSGLDIAVLITEYPDRCESIGKQVSELLQKGAIRPLKNVLQYSFADVEEAFRLMQSGNNIGKIVLIPHHHDVIPVVPGGLGVFQLPSDSTYILVGGLGGLGRSIAKMLVEKGAKNLVFLSRSGNARPEAQTLLDELQKQGVSATAVAVDVADKSQLEAAIEKIKQTSPPIKGMIHCAMDLRDGIYNNMTAKDWNLSLVPKVKATRNLHELLPSDLDFFICLSSIAGIIGSRGQGNYNAGNNYQDALMHHRAASGLAATSLNLSLVLGIGVSTENDGVFQLLKNGALLPMNEIDVLNVVAAAVSGRTPTQVALGAATGGQLDKSSSNDPYWFADSRFAFLNQLDRQASGDNGGSNGRSKEDWKKLVAAATTKEQVHDLMLGQLLVGVSNIVKVDLDDIDPNKSLPALGIDSLVAIEIRNWLRKEFQADLSVFDIVSNDPLPTFVQKVTAKSTLVPPNLA</sequence>
<feature type="domain" description="PKS/mFAS DH" evidence="11">
    <location>
        <begin position="993"/>
        <end position="1315"/>
    </location>
</feature>
<dbReference type="Pfam" id="PF14765">
    <property type="entry name" value="PS-DH"/>
    <property type="match status" value="1"/>
</dbReference>
<dbReference type="InterPro" id="IPR001227">
    <property type="entry name" value="Ac_transferase_dom_sf"/>
</dbReference>
<dbReference type="PANTHER" id="PTHR43775">
    <property type="entry name" value="FATTY ACID SYNTHASE"/>
    <property type="match status" value="1"/>
</dbReference>
<dbReference type="GO" id="GO:0004315">
    <property type="term" value="F:3-oxoacyl-[acyl-carrier-protein] synthase activity"/>
    <property type="evidence" value="ECO:0007669"/>
    <property type="project" value="InterPro"/>
</dbReference>
<evidence type="ECO:0000256" key="4">
    <source>
        <dbReference type="ARBA" id="ARBA00022679"/>
    </source>
</evidence>
<dbReference type="InterPro" id="IPR049900">
    <property type="entry name" value="PKS_mFAS_DH"/>
</dbReference>
<dbReference type="InterPro" id="IPR036736">
    <property type="entry name" value="ACP-like_sf"/>
</dbReference>
<dbReference type="CDD" id="cd05195">
    <property type="entry name" value="enoyl_red"/>
    <property type="match status" value="1"/>
</dbReference>
<dbReference type="InterPro" id="IPR014030">
    <property type="entry name" value="Ketoacyl_synth_N"/>
</dbReference>
<proteinExistence type="predicted"/>
<evidence type="ECO:0000256" key="2">
    <source>
        <dbReference type="ARBA" id="ARBA00022553"/>
    </source>
</evidence>
<reference evidence="12" key="2">
    <citation type="journal article" date="2023" name="IMA Fungus">
        <title>Comparative genomic study of the Penicillium genus elucidates a diverse pangenome and 15 lateral gene transfer events.</title>
        <authorList>
            <person name="Petersen C."/>
            <person name="Sorensen T."/>
            <person name="Nielsen M.R."/>
            <person name="Sondergaard T.E."/>
            <person name="Sorensen J.L."/>
            <person name="Fitzpatrick D.A."/>
            <person name="Frisvad J.C."/>
            <person name="Nielsen K.L."/>
        </authorList>
    </citation>
    <scope>NUCLEOTIDE SEQUENCE</scope>
    <source>
        <strain evidence="12">IBT 30069</strain>
    </source>
</reference>
<dbReference type="Pfam" id="PF21089">
    <property type="entry name" value="PKS_DH_N"/>
    <property type="match status" value="1"/>
</dbReference>
<dbReference type="InterPro" id="IPR006162">
    <property type="entry name" value="Ppantetheine_attach_site"/>
</dbReference>
<dbReference type="InterPro" id="IPR020806">
    <property type="entry name" value="PKS_PP-bd"/>
</dbReference>
<feature type="active site" description="Proton donor; for dehydratase activity" evidence="7">
    <location>
        <position position="1226"/>
    </location>
</feature>
<dbReference type="GO" id="GO:1901336">
    <property type="term" value="P:lactone biosynthetic process"/>
    <property type="evidence" value="ECO:0007669"/>
    <property type="project" value="UniProtKB-ARBA"/>
</dbReference>
<dbReference type="InterPro" id="IPR016036">
    <property type="entry name" value="Malonyl_transacylase_ACP-bd"/>
</dbReference>
<dbReference type="GO" id="GO:0008168">
    <property type="term" value="F:methyltransferase activity"/>
    <property type="evidence" value="ECO:0007669"/>
    <property type="project" value="UniProtKB-KW"/>
</dbReference>
<dbReference type="Pfam" id="PF16197">
    <property type="entry name" value="KAsynt_C_assoc"/>
    <property type="match status" value="1"/>
</dbReference>
<dbReference type="PROSITE" id="PS50075">
    <property type="entry name" value="CARRIER"/>
    <property type="match status" value="1"/>
</dbReference>
<dbReference type="SUPFAM" id="SSF50129">
    <property type="entry name" value="GroES-like"/>
    <property type="match status" value="1"/>
</dbReference>
<dbReference type="InterPro" id="IPR057326">
    <property type="entry name" value="KR_dom"/>
</dbReference>
<dbReference type="InterPro" id="IPR013154">
    <property type="entry name" value="ADH-like_N"/>
</dbReference>
<reference evidence="12" key="1">
    <citation type="submission" date="2022-11" db="EMBL/GenBank/DDBJ databases">
        <authorList>
            <person name="Petersen C."/>
        </authorList>
    </citation>
    <scope>NUCLEOTIDE SEQUENCE</scope>
    <source>
        <strain evidence="12">IBT 30069</strain>
    </source>
</reference>
<dbReference type="InterPro" id="IPR020807">
    <property type="entry name" value="PKS_DH"/>
</dbReference>
<accession>A0A9W9ETY6</accession>
<dbReference type="OrthoDB" id="329835at2759"/>
<dbReference type="InterPro" id="IPR014043">
    <property type="entry name" value="Acyl_transferase_dom"/>
</dbReference>
<dbReference type="InterPro" id="IPR049552">
    <property type="entry name" value="PKS_DH_N"/>
</dbReference>
<dbReference type="SUPFAM" id="SSF47336">
    <property type="entry name" value="ACP-like"/>
    <property type="match status" value="1"/>
</dbReference>
<dbReference type="GO" id="GO:0006633">
    <property type="term" value="P:fatty acid biosynthetic process"/>
    <property type="evidence" value="ECO:0007669"/>
    <property type="project" value="InterPro"/>
</dbReference>